<gene>
    <name evidence="1" type="ORF">OFUS_LOCUS4744</name>
</gene>
<evidence type="ECO:0000313" key="1">
    <source>
        <dbReference type="EMBL" id="CAH1777744.1"/>
    </source>
</evidence>
<dbReference type="Proteomes" id="UP000749559">
    <property type="component" value="Unassembled WGS sequence"/>
</dbReference>
<dbReference type="EMBL" id="CAIIXF020000002">
    <property type="protein sequence ID" value="CAH1777744.1"/>
    <property type="molecule type" value="Genomic_DNA"/>
</dbReference>
<proteinExistence type="predicted"/>
<dbReference type="OrthoDB" id="409374at2759"/>
<comment type="caution">
    <text evidence="1">The sequence shown here is derived from an EMBL/GenBank/DDBJ whole genome shotgun (WGS) entry which is preliminary data.</text>
</comment>
<evidence type="ECO:0000313" key="2">
    <source>
        <dbReference type="Proteomes" id="UP000749559"/>
    </source>
</evidence>
<reference evidence="1" key="1">
    <citation type="submission" date="2022-03" db="EMBL/GenBank/DDBJ databases">
        <authorList>
            <person name="Martin C."/>
        </authorList>
    </citation>
    <scope>NUCLEOTIDE SEQUENCE</scope>
</reference>
<name>A0A8J1TI98_OWEFU</name>
<dbReference type="AlphaFoldDB" id="A0A8J1TI98"/>
<sequence>MKCFIAILTIFTVFTYTCYAQETTEDPGQNTQAPATSNPFTSFDIVAMLAYCSTDAECETALGTGATCVKAHDTCTDSTKFCSCGEGKTLYNGACVTVVTNGGACQGTSNWNMTDCDSAKGLSCGSDSQCECSDSTKTFKADIKGVSRCLKAKKTEACTTNSDCGGFLECESDVCVCPAAYFEDSTDEYGCVAGHVDDKCAGSNANKTCNAGLGYTCDGSTSESKCTCQSGKFDQTLTVALGHGFTGKARACVGTEAVSGSCRVDYSSNDGTGSRGCSSTETCNLCPPASGSRVAEGTCVSDDNGGGGESGAGSIRINVATVAIATTLAALAIVTKV</sequence>
<protein>
    <submittedName>
        <fullName evidence="1">Uncharacterized protein</fullName>
    </submittedName>
</protein>
<organism evidence="1 2">
    <name type="scientific">Owenia fusiformis</name>
    <name type="common">Polychaete worm</name>
    <dbReference type="NCBI Taxonomy" id="6347"/>
    <lineage>
        <taxon>Eukaryota</taxon>
        <taxon>Metazoa</taxon>
        <taxon>Spiralia</taxon>
        <taxon>Lophotrochozoa</taxon>
        <taxon>Annelida</taxon>
        <taxon>Polychaeta</taxon>
        <taxon>Sedentaria</taxon>
        <taxon>Canalipalpata</taxon>
        <taxon>Sabellida</taxon>
        <taxon>Oweniida</taxon>
        <taxon>Oweniidae</taxon>
        <taxon>Owenia</taxon>
    </lineage>
</organism>
<keyword evidence="2" id="KW-1185">Reference proteome</keyword>
<accession>A0A8J1TI98</accession>